<feature type="domain" description="EGF-like" evidence="9">
    <location>
        <begin position="300"/>
        <end position="339"/>
    </location>
</feature>
<feature type="domain" description="CUB" evidence="8">
    <location>
        <begin position="492"/>
        <end position="612"/>
    </location>
</feature>
<dbReference type="Gene3D" id="2.60.120.290">
    <property type="entry name" value="Spermadhesin, CUB domain"/>
    <property type="match status" value="17"/>
</dbReference>
<dbReference type="Pfam" id="PF00431">
    <property type="entry name" value="CUB"/>
    <property type="match status" value="10"/>
</dbReference>
<dbReference type="SMART" id="SM00181">
    <property type="entry name" value="EGF"/>
    <property type="match status" value="7"/>
</dbReference>
<feature type="chain" id="PRO_5029487254" evidence="7">
    <location>
        <begin position="22"/>
        <end position="2995"/>
    </location>
</feature>
<dbReference type="FunFam" id="2.10.25.10:FF:000038">
    <property type="entry name" value="Fibrillin 2"/>
    <property type="match status" value="2"/>
</dbReference>
<dbReference type="InterPro" id="IPR000152">
    <property type="entry name" value="EGF-type_Asp/Asn_hydroxyl_site"/>
</dbReference>
<evidence type="ECO:0000256" key="1">
    <source>
        <dbReference type="ARBA" id="ARBA00022536"/>
    </source>
</evidence>
<dbReference type="PROSITE" id="PS00010">
    <property type="entry name" value="ASX_HYDROXYL"/>
    <property type="match status" value="1"/>
</dbReference>
<feature type="disulfide bond" evidence="6">
    <location>
        <begin position="476"/>
        <end position="485"/>
    </location>
</feature>
<sequence>MGSYSSFVFFLWIMPWHPASAIEDYSDIEIYDTNEPRSRLLMVDGNMWFHAGRGKNITFKTSNGGSIFLDQTDISKLPEMAHFSDLKQKVESISARQDTFKSRIESHQSTLILVATASRQILQAVANSTKKVNELQEWRQNKTIKDVRIRRFMGRLQRSLKALADMLAMDGCANKPCQHGGTCLPRFGKKYNCLCPPYRTGENCEVDIDECAVYEGTHAGCQNNGTCENHDTGFRCHCRPGYHGPLCQYRQSTCSRSIELCGPHGHCIDVDTSETDSTYRCICDWGYRVSDDKLNPTCVDVDECLDNPCHPGVDCINLPGKFQCTGCPKGYHGNGQICADIDECAAEIYPCSKIPHVPCFNTIGSFHCGSCPPGYHGDGRTCARKSACDGAPCHPTATCIDDQSSLNPGGFTCLCPAGMMGDGIGEDGCRQSNSTICREGVCMNGGTCMVSGCVAEPCANGGICEESGPGQIRCVCPMGFYGPMCQFEENSCGAHFAESVGNLTFPDNGEMAAGNQCDYVISTGEENSSLRIIFETFSGMPSTDPSDCAKSDSNLTLFDGASDNAPIFATFCGDGSGPKVPLLGEPITMTSSSAMLRFRGSSGAFKIKWETKKRECGYRTNLASGILAVPPHHMNISCDWFISAPMDKHIEIEIPTVEMTSGLQMNCSINQLAVYDGYTSYDAHRIVHICERTNITTQVRSTGPFLTVSFRNNVFGGSKSALQRGFAMKYRTFEPDYRCGGDITNVNSDWDFSGTIESPNYGGFYPPNMDCSWRIDAIGPDNSSTTDQTLKLEFLSFDVPSAYQLTSAWHRAVDIPREAFEMFPRLNRRIEISFRRRHHSSLPFFRQAMYQCSEDYLQLYADGQLVHDGCNAHRPSPKMLMPMPQAVLRFHSNGADQGKGFKIAYSLVCEKTLSGNGTIQTWNYPNGGRAGKCVYTIRADASHAIRLKFKTIGMRGATTSQCFYSRDSHASATDYVEFSGGKEEDKQINQRYICARYPFVEEGEFVMSASRPLVITHVSSGDPKNRGILMEYSTINVGCGGVFSQSSGTISSPNYPDKYLPHMHCVYQIQVPWSKQVRLTFDNFDIEVVQNDECSYDNVAVYESYVSPAEHGKLLGKFEGVDSTVDCDRTFTAPSGEIVFDGKGGRYSQCDFHISVISTARIVLKMNNMSMPCMKSLLYIRNGASDQSPGFATLNADSSVCDDYPMPILRSHGSRVLLRLQTTDSSKTYFNISYEQIISSCGGHVEGISGSIAAPQYPMKDSRGLDCSWTVAVALGNRVRFSLINIDDLKSSDDSGFCGMFAANRLDVLDGPHSDARLMRRYCRKVVGAEPLTSDDHEISIRYKQHGGPMLGPLYGFMAHFSTVCTDVVLTDFTGSIQSPGYPNKVWTNQYCSWTILVPPGNRIQVNFHNFVIERRFRYGSTLDKCSENWLKFGEDEVDAATIKDVIGVRQVFKLTETCSDVVKPMVVKSKHNVLHITYQSKRQEQNHFWLTWTTIGCGGKLIIPSTINASIRQMDSSSDLYECAWQIKAPIGQRIVLNVNTLSVFQKSDVNCQYAGQVDEFNGVAIFAGSSNRSGYPQNTICTSTKDSTYRSHTNELFVMLKLPFKSIMPDSDGNFFTANVTFVNADSSNKDECGGIVEVSSTQPSSIHSPRYPDEYERGTECQWLFKAPPGYYLIYTLKEYITPNAHEQQAEKKWMPRAINNLTCQDPLPLIEGALTIYGGNNTKSEKIERFCLDIDEPKEVPVFATESLVTFRGASAARIHMSGEDQHVKKIGFLLEARTACGGLVLADDKERVMTFSDLEEEICNITIRKKNEADSGIYVRLDEFVSRGISKHRVAEMHYGNSYVEIQIDGGDMQTREAKGPYLVEAAPTHEEFRAKNEIRISFVKGNTLLATRMSIAYSTMIDTCGGEITAREGYITIPDIEGDFDCVWTLRENPGNGVRASVTDLVIPYSPNCTDSYLEFRKWNASGPLIGRWCEKTTSMFATEEVVWIKFRYVRPKEIDSEEDLISPEMRVLFSRIHGGTTTSHVIQQPLVLIEELYTNFVWIAEGEPEKGILVHIDQIQIPEENYEGFDGVNKIGLFLSEAVDNPNYNSLSSGRTGSVRVAGFVPPADIYLPFSRLEVSFFAPPRSEFRLTWQSVPKRNANHTEGEGTNATRVYSCGSVMVPTWEWQELTNPKPPGKDSGYENNLHCKWTIERPLMTGLRVKFILLDLEGVPGCPFDFVSLLPDRDITEGSGDEFQYGQKYCRTTQTNVTLDYSYNKVLYVHFVSDRSRSGRGFKLEFRLTCNSFDYIRQSYGLLDHVLTNPGYPKPATEEKCMWSIVLGSNRRIGYEILDLDLEKTDQCTQDVLSVSPRSTQFGPIKKESTYCGTLDTLTSHNGTMQTGRMFIRYTNVGKLNKGFQMRIFEISEDCSSENLFVDESEPSKVLSTPRYPGYLPHSLDCQYTLRAPNGHRLRFTVDSEQFKMESADDECGCDECDWLEIRDGPTEHSPLIGRYCNIYAPSTIYSTGNFLFVRIRTDSFAASNGFTAVYELATCGGTVVLRPGSNYSLTSPNYPDVYPLRTECDWSVRAPNSHMVEARVNHIGLTWNVNCSTDSISIRDGNKTAPYLMEPQCNGRHLEKIDYRSASSEMTVQFRSNGTIQKAGRQLCKDKKCGFEMTLKVSNESCGGIITGQQGQLTTPGYPGTLLPHVRCEWELRAGVGYRYMLSFEFVDDRDGFYQKRYGGSTGGCFADLVFFNGEPKHEAINYRSDRMFCDTRKTFVSDADLVTVIYTDSSTRHYKGVSDQTNDDVYYVPFRVNYTKVPNTFDKKGCSLLITTNSSQIFGNDSSTSTDTVRYCHALLRRPYGYATTFVEISEYSEVSVLHTPDCSDWSNSVILESTIDVPRVVYERFCKASFMNTSKPISRLYLNQDLELHVFSMHSAFMPSEGMSFKLEVTYYKCGGVISRPNSGVITNPNFGNGRSYLKDSRCVWMLVAPEGMIVKVSVQIKRK</sequence>
<evidence type="ECO:0000256" key="5">
    <source>
        <dbReference type="PROSITE-ProRule" id="PRU00059"/>
    </source>
</evidence>
<feature type="domain" description="EGF-like" evidence="9">
    <location>
        <begin position="207"/>
        <end position="248"/>
    </location>
</feature>
<evidence type="ECO:0000313" key="10">
    <source>
        <dbReference type="Proteomes" id="UP000025227"/>
    </source>
</evidence>
<keyword evidence="1 6" id="KW-0245">EGF-like domain</keyword>
<dbReference type="PROSITE" id="PS00022">
    <property type="entry name" value="EGF_1"/>
    <property type="match status" value="3"/>
</dbReference>
<organism evidence="10 11">
    <name type="scientific">Haemonchus contortus</name>
    <name type="common">Barber pole worm</name>
    <dbReference type="NCBI Taxonomy" id="6289"/>
    <lineage>
        <taxon>Eukaryota</taxon>
        <taxon>Metazoa</taxon>
        <taxon>Ecdysozoa</taxon>
        <taxon>Nematoda</taxon>
        <taxon>Chromadorea</taxon>
        <taxon>Rhabditida</taxon>
        <taxon>Rhabditina</taxon>
        <taxon>Rhabditomorpha</taxon>
        <taxon>Strongyloidea</taxon>
        <taxon>Trichostrongylidae</taxon>
        <taxon>Haemonchus</taxon>
    </lineage>
</organism>
<dbReference type="CDD" id="cd00053">
    <property type="entry name" value="EGF"/>
    <property type="match status" value="1"/>
</dbReference>
<feature type="domain" description="CUB" evidence="8">
    <location>
        <begin position="739"/>
        <end position="908"/>
    </location>
</feature>
<keyword evidence="2 7" id="KW-0732">Signal</keyword>
<dbReference type="InterPro" id="IPR049883">
    <property type="entry name" value="NOTCH1_EGF-like"/>
</dbReference>
<dbReference type="SMART" id="SM00179">
    <property type="entry name" value="EGF_CA"/>
    <property type="match status" value="6"/>
</dbReference>
<dbReference type="PROSITE" id="PS01180">
    <property type="entry name" value="CUB"/>
    <property type="match status" value="16"/>
</dbReference>
<feature type="domain" description="CUB" evidence="8">
    <location>
        <begin position="1365"/>
        <end position="1496"/>
    </location>
</feature>
<protein>
    <submittedName>
        <fullName evidence="11">Cubilin</fullName>
    </submittedName>
</protein>
<dbReference type="WBParaSite" id="HCON_00160450-00001">
    <property type="protein sequence ID" value="HCON_00160450-00001"/>
    <property type="gene ID" value="HCON_00160450"/>
</dbReference>
<dbReference type="InterPro" id="IPR018097">
    <property type="entry name" value="EGF_Ca-bd_CS"/>
</dbReference>
<feature type="domain" description="CUB" evidence="8">
    <location>
        <begin position="1635"/>
        <end position="1784"/>
    </location>
</feature>
<feature type="disulfide bond" evidence="5">
    <location>
        <begin position="1365"/>
        <end position="1392"/>
    </location>
</feature>
<dbReference type="InterPro" id="IPR001881">
    <property type="entry name" value="EGF-like_Ca-bd_dom"/>
</dbReference>
<evidence type="ECO:0000259" key="9">
    <source>
        <dbReference type="PROSITE" id="PS50026"/>
    </source>
</evidence>
<keyword evidence="4 6" id="KW-1015">Disulfide bond</keyword>
<dbReference type="OrthoDB" id="10009301at2759"/>
<feature type="domain" description="CUB" evidence="8">
    <location>
        <begin position="616"/>
        <end position="733"/>
    </location>
</feature>
<dbReference type="SUPFAM" id="SSF49854">
    <property type="entry name" value="Spermadhesin, CUB domain"/>
    <property type="match status" value="17"/>
</dbReference>
<dbReference type="PROSITE" id="PS01187">
    <property type="entry name" value="EGF_CA"/>
    <property type="match status" value="3"/>
</dbReference>
<feature type="domain" description="CUB" evidence="8">
    <location>
        <begin position="908"/>
        <end position="1035"/>
    </location>
</feature>
<dbReference type="GO" id="GO:0005509">
    <property type="term" value="F:calcium ion binding"/>
    <property type="evidence" value="ECO:0007669"/>
    <property type="project" value="InterPro"/>
</dbReference>
<dbReference type="PROSITE" id="PS50026">
    <property type="entry name" value="EGF_3"/>
    <property type="match status" value="5"/>
</dbReference>
<evidence type="ECO:0000256" key="7">
    <source>
        <dbReference type="SAM" id="SignalP"/>
    </source>
</evidence>
<feature type="domain" description="EGF-like" evidence="9">
    <location>
        <begin position="384"/>
        <end position="430"/>
    </location>
</feature>
<dbReference type="OMA" id="REFNECN"/>
<evidence type="ECO:0000313" key="11">
    <source>
        <dbReference type="WBParaSite" id="HCON_00160450-00001"/>
    </source>
</evidence>
<dbReference type="SMART" id="SM00042">
    <property type="entry name" value="CUB"/>
    <property type="match status" value="15"/>
</dbReference>
<feature type="domain" description="CUB" evidence="8">
    <location>
        <begin position="2671"/>
        <end position="2807"/>
    </location>
</feature>
<feature type="domain" description="CUB" evidence="8">
    <location>
        <begin position="2945"/>
        <end position="2995"/>
    </location>
</feature>
<feature type="domain" description="CUB" evidence="8">
    <location>
        <begin position="2540"/>
        <end position="2667"/>
    </location>
</feature>
<feature type="domain" description="CUB" evidence="8">
    <location>
        <begin position="2164"/>
        <end position="2289"/>
    </location>
</feature>
<feature type="signal peptide" evidence="7">
    <location>
        <begin position="1"/>
        <end position="21"/>
    </location>
</feature>
<dbReference type="CDD" id="cd00041">
    <property type="entry name" value="CUB"/>
    <property type="match status" value="15"/>
</dbReference>
<keyword evidence="3" id="KW-0677">Repeat</keyword>
<evidence type="ECO:0000256" key="6">
    <source>
        <dbReference type="PROSITE-ProRule" id="PRU00076"/>
    </source>
</evidence>
<comment type="caution">
    <text evidence="6">Lacks conserved residue(s) required for the propagation of feature annotation.</text>
</comment>
<feature type="domain" description="EGF-like" evidence="9">
    <location>
        <begin position="449"/>
        <end position="486"/>
    </location>
</feature>
<dbReference type="Proteomes" id="UP000025227">
    <property type="component" value="Unplaced"/>
</dbReference>
<feature type="domain" description="CUB" evidence="8">
    <location>
        <begin position="2415"/>
        <end position="2538"/>
    </location>
</feature>
<feature type="disulfide bond" evidence="6">
    <location>
        <begin position="238"/>
        <end position="247"/>
    </location>
</feature>
<feature type="domain" description="CUB" evidence="8">
    <location>
        <begin position="1039"/>
        <end position="1159"/>
    </location>
</feature>
<feature type="disulfide bond" evidence="6">
    <location>
        <begin position="195"/>
        <end position="204"/>
    </location>
</feature>
<evidence type="ECO:0000256" key="4">
    <source>
        <dbReference type="ARBA" id="ARBA00023157"/>
    </source>
</evidence>
<reference evidence="11" key="1">
    <citation type="submission" date="2020-12" db="UniProtKB">
        <authorList>
            <consortium name="WormBaseParasite"/>
        </authorList>
    </citation>
    <scope>IDENTIFICATION</scope>
    <source>
        <strain evidence="11">MHco3</strain>
    </source>
</reference>
<name>A0A7I4YYC6_HAECO</name>
<evidence type="ECO:0000259" key="8">
    <source>
        <dbReference type="PROSITE" id="PS01180"/>
    </source>
</evidence>
<proteinExistence type="predicted"/>
<evidence type="ECO:0000256" key="2">
    <source>
        <dbReference type="ARBA" id="ARBA00022729"/>
    </source>
</evidence>
<evidence type="ECO:0000256" key="3">
    <source>
        <dbReference type="ARBA" id="ARBA00022737"/>
    </source>
</evidence>
<feature type="domain" description="CUB" evidence="8">
    <location>
        <begin position="2290"/>
        <end position="2411"/>
    </location>
</feature>
<dbReference type="CDD" id="cd00054">
    <property type="entry name" value="EGF_CA"/>
    <property type="match status" value="4"/>
</dbReference>
<dbReference type="InterPro" id="IPR035914">
    <property type="entry name" value="Sperma_CUB_dom_sf"/>
</dbReference>
<keyword evidence="10" id="KW-1185">Reference proteome</keyword>
<feature type="domain" description="EGF-like" evidence="9">
    <location>
        <begin position="168"/>
        <end position="205"/>
    </location>
</feature>
<feature type="domain" description="CUB" evidence="8">
    <location>
        <begin position="1241"/>
        <end position="1364"/>
    </location>
</feature>
<dbReference type="Pfam" id="PF07645">
    <property type="entry name" value="EGF_CA"/>
    <property type="match status" value="3"/>
</dbReference>
<dbReference type="PROSITE" id="PS01186">
    <property type="entry name" value="EGF_2"/>
    <property type="match status" value="2"/>
</dbReference>
<accession>A0A7I4YYC6</accession>
<dbReference type="InterPro" id="IPR000742">
    <property type="entry name" value="EGF"/>
</dbReference>
<dbReference type="InterPro" id="IPR000859">
    <property type="entry name" value="CUB_dom"/>
</dbReference>
<dbReference type="SUPFAM" id="SSF57196">
    <property type="entry name" value="EGF/Laminin"/>
    <property type="match status" value="4"/>
</dbReference>
<dbReference type="PANTHER" id="PTHR24251">
    <property type="entry name" value="OVOCHYMASE-RELATED"/>
    <property type="match status" value="1"/>
</dbReference>
<feature type="domain" description="CUB" evidence="8">
    <location>
        <begin position="1910"/>
        <end position="1980"/>
    </location>
</feature>
<dbReference type="Gene3D" id="2.10.25.10">
    <property type="entry name" value="Laminin"/>
    <property type="match status" value="6"/>
</dbReference>
<feature type="domain" description="CUB" evidence="8">
    <location>
        <begin position="1498"/>
        <end position="1555"/>
    </location>
</feature>